<dbReference type="GO" id="GO:0009228">
    <property type="term" value="P:thiamine biosynthetic process"/>
    <property type="evidence" value="ECO:0007669"/>
    <property type="project" value="UniProtKB-KW"/>
</dbReference>
<dbReference type="OrthoDB" id="34166at2"/>
<dbReference type="RefSeq" id="WP_131329035.1">
    <property type="nucleotide sequence ID" value="NZ_CP044016.1"/>
</dbReference>
<dbReference type="CDD" id="cd19365">
    <property type="entry name" value="TenA_C-like"/>
    <property type="match status" value="1"/>
</dbReference>
<keyword evidence="4" id="KW-1185">Reference proteome</keyword>
<feature type="domain" description="Thiaminase-2/PQQC" evidence="2">
    <location>
        <begin position="8"/>
        <end position="210"/>
    </location>
</feature>
<dbReference type="NCBIfam" id="TIGR04306">
    <property type="entry name" value="salvage_TenA"/>
    <property type="match status" value="1"/>
</dbReference>
<organism evidence="3 4">
    <name type="scientific">Rhizosphaericola mali</name>
    <dbReference type="NCBI Taxonomy" id="2545455"/>
    <lineage>
        <taxon>Bacteria</taxon>
        <taxon>Pseudomonadati</taxon>
        <taxon>Bacteroidota</taxon>
        <taxon>Chitinophagia</taxon>
        <taxon>Chitinophagales</taxon>
        <taxon>Chitinophagaceae</taxon>
        <taxon>Rhizosphaericola</taxon>
    </lineage>
</organism>
<dbReference type="KEGG" id="arac:E0W69_005535"/>
<dbReference type="UniPathway" id="UPA00060"/>
<evidence type="ECO:0000313" key="4">
    <source>
        <dbReference type="Proteomes" id="UP000292424"/>
    </source>
</evidence>
<dbReference type="AlphaFoldDB" id="A0A5P2G0H0"/>
<name>A0A5P2G0H0_9BACT</name>
<dbReference type="SUPFAM" id="SSF48613">
    <property type="entry name" value="Heme oxygenase-like"/>
    <property type="match status" value="1"/>
</dbReference>
<dbReference type="Proteomes" id="UP000292424">
    <property type="component" value="Chromosome"/>
</dbReference>
<protein>
    <recommendedName>
        <fullName evidence="1">Aminopyrimidine aminohydrolase</fullName>
        <ecNumber evidence="1">3.5.99.2</ecNumber>
    </recommendedName>
</protein>
<dbReference type="GO" id="GO:0009229">
    <property type="term" value="P:thiamine diphosphate biosynthetic process"/>
    <property type="evidence" value="ECO:0007669"/>
    <property type="project" value="UniProtKB-UniPathway"/>
</dbReference>
<comment type="pathway">
    <text evidence="1">Cofactor biosynthesis; thiamine diphosphate biosynthesis.</text>
</comment>
<keyword evidence="1" id="KW-0784">Thiamine biosynthesis</keyword>
<dbReference type="GO" id="GO:0050334">
    <property type="term" value="F:thiaminase activity"/>
    <property type="evidence" value="ECO:0007669"/>
    <property type="project" value="UniProtKB-EC"/>
</dbReference>
<accession>A0A5P2G0H0</accession>
<proteinExistence type="inferred from homology"/>
<reference evidence="3 4" key="1">
    <citation type="submission" date="2019-09" db="EMBL/GenBank/DDBJ databases">
        <title>Complete genome sequence of Arachidicoccus sp. B3-10 isolated from apple orchard soil.</title>
        <authorList>
            <person name="Kim H.S."/>
            <person name="Han K.-I."/>
            <person name="Suh M.K."/>
            <person name="Lee K.C."/>
            <person name="Eom M.K."/>
            <person name="Kim J.-S."/>
            <person name="Kang S.W."/>
            <person name="Sin Y."/>
            <person name="Lee J.-S."/>
        </authorList>
    </citation>
    <scope>NUCLEOTIDE SEQUENCE [LARGE SCALE GENOMIC DNA]</scope>
    <source>
        <strain evidence="3 4">B3-10</strain>
    </source>
</reference>
<dbReference type="GO" id="GO:0005829">
    <property type="term" value="C:cytosol"/>
    <property type="evidence" value="ECO:0007669"/>
    <property type="project" value="TreeGrafter"/>
</dbReference>
<comment type="catalytic activity">
    <reaction evidence="1">
        <text>4-amino-5-aminomethyl-2-methylpyrimidine + H2O = 4-amino-5-hydroxymethyl-2-methylpyrimidine + NH4(+)</text>
        <dbReference type="Rhea" id="RHEA:31799"/>
        <dbReference type="ChEBI" id="CHEBI:15377"/>
        <dbReference type="ChEBI" id="CHEBI:16892"/>
        <dbReference type="ChEBI" id="CHEBI:28938"/>
        <dbReference type="ChEBI" id="CHEBI:63416"/>
        <dbReference type="EC" id="3.5.99.2"/>
    </reaction>
</comment>
<dbReference type="InterPro" id="IPR050967">
    <property type="entry name" value="Thiamine_Salvage_TenA"/>
</dbReference>
<dbReference type="InterPro" id="IPR004305">
    <property type="entry name" value="Thiaminase-2/PQQC"/>
</dbReference>
<dbReference type="InterPro" id="IPR027574">
    <property type="entry name" value="Thiaminase_II"/>
</dbReference>
<sequence length="217" mass="25225">MKWSDHSWNAIEPIYNKITTMPFIQELANGKLATEKFKYYIGQDALYLEQFGRVLAMIAAKAPNTEIALAFIQFSQNAMVVENTLHASYFLDYNITNNFILQPACHHYTHFLKSIVSFDSIEIAMAAVLPCFWIYKKVGDYLLNLKTVNNNPYQKWINTYGGEDFAISVTKAIRLCDEVADISNKKIKDQMTSVFYRASIMEFEFWDAAYFMKQWSY</sequence>
<comment type="function">
    <text evidence="1">Catalyzes an amino-pyrimidine hydrolysis reaction at the C5' of the pyrimidine moiety of thiamine compounds, a reaction that is part of a thiamine salvage pathway.</text>
</comment>
<gene>
    <name evidence="3" type="primary">tenA</name>
    <name evidence="3" type="ORF">E0W69_005535</name>
</gene>
<dbReference type="Pfam" id="PF03070">
    <property type="entry name" value="TENA_THI-4"/>
    <property type="match status" value="1"/>
</dbReference>
<evidence type="ECO:0000259" key="2">
    <source>
        <dbReference type="Pfam" id="PF03070"/>
    </source>
</evidence>
<evidence type="ECO:0000256" key="1">
    <source>
        <dbReference type="RuleBase" id="RU363093"/>
    </source>
</evidence>
<dbReference type="PANTHER" id="PTHR43198">
    <property type="entry name" value="BIFUNCTIONAL TH2 PROTEIN"/>
    <property type="match status" value="1"/>
</dbReference>
<dbReference type="EC" id="3.5.99.2" evidence="1"/>
<dbReference type="InterPro" id="IPR016084">
    <property type="entry name" value="Haem_Oase-like_multi-hlx"/>
</dbReference>
<dbReference type="Gene3D" id="1.20.910.10">
    <property type="entry name" value="Heme oxygenase-like"/>
    <property type="match status" value="1"/>
</dbReference>
<keyword evidence="1" id="KW-0378">Hydrolase</keyword>
<comment type="similarity">
    <text evidence="1">Belongs to the TenA family.</text>
</comment>
<dbReference type="PANTHER" id="PTHR43198:SF2">
    <property type="entry name" value="SI:CH1073-67J19.1-RELATED"/>
    <property type="match status" value="1"/>
</dbReference>
<evidence type="ECO:0000313" key="3">
    <source>
        <dbReference type="EMBL" id="QES88148.1"/>
    </source>
</evidence>
<dbReference type="EMBL" id="CP044016">
    <property type="protein sequence ID" value="QES88148.1"/>
    <property type="molecule type" value="Genomic_DNA"/>
</dbReference>
<comment type="catalytic activity">
    <reaction evidence="1">
        <text>thiamine + H2O = 5-(2-hydroxyethyl)-4-methylthiazole + 4-amino-5-hydroxymethyl-2-methylpyrimidine + H(+)</text>
        <dbReference type="Rhea" id="RHEA:17509"/>
        <dbReference type="ChEBI" id="CHEBI:15377"/>
        <dbReference type="ChEBI" id="CHEBI:15378"/>
        <dbReference type="ChEBI" id="CHEBI:16892"/>
        <dbReference type="ChEBI" id="CHEBI:17957"/>
        <dbReference type="ChEBI" id="CHEBI:18385"/>
        <dbReference type="EC" id="3.5.99.2"/>
    </reaction>
</comment>